<keyword evidence="2" id="KW-1185">Reference proteome</keyword>
<evidence type="ECO:0000313" key="2">
    <source>
        <dbReference type="Proteomes" id="UP000257109"/>
    </source>
</evidence>
<comment type="caution">
    <text evidence="1">The sequence shown here is derived from an EMBL/GenBank/DDBJ whole genome shotgun (WGS) entry which is preliminary data.</text>
</comment>
<organism evidence="1 2">
    <name type="scientific">Mucuna pruriens</name>
    <name type="common">Velvet bean</name>
    <name type="synonym">Dolichos pruriens</name>
    <dbReference type="NCBI Taxonomy" id="157652"/>
    <lineage>
        <taxon>Eukaryota</taxon>
        <taxon>Viridiplantae</taxon>
        <taxon>Streptophyta</taxon>
        <taxon>Embryophyta</taxon>
        <taxon>Tracheophyta</taxon>
        <taxon>Spermatophyta</taxon>
        <taxon>Magnoliopsida</taxon>
        <taxon>eudicotyledons</taxon>
        <taxon>Gunneridae</taxon>
        <taxon>Pentapetalae</taxon>
        <taxon>rosids</taxon>
        <taxon>fabids</taxon>
        <taxon>Fabales</taxon>
        <taxon>Fabaceae</taxon>
        <taxon>Papilionoideae</taxon>
        <taxon>50 kb inversion clade</taxon>
        <taxon>NPAAA clade</taxon>
        <taxon>indigoferoid/millettioid clade</taxon>
        <taxon>Phaseoleae</taxon>
        <taxon>Mucuna</taxon>
    </lineage>
</organism>
<evidence type="ECO:0000313" key="1">
    <source>
        <dbReference type="EMBL" id="RDY02020.1"/>
    </source>
</evidence>
<feature type="non-terminal residue" evidence="1">
    <location>
        <position position="1"/>
    </location>
</feature>
<protein>
    <submittedName>
        <fullName evidence="1">Uncharacterized protein</fullName>
    </submittedName>
</protein>
<dbReference type="EMBL" id="QJKJ01002617">
    <property type="protein sequence ID" value="RDY02020.1"/>
    <property type="molecule type" value="Genomic_DNA"/>
</dbReference>
<sequence>MVEASLAVCDVAICEPTNFEEAVMEEKWLTTITKFNIDGSINKNKERIVVKDYSQIFEIDYSYTFLFRVEECHTFAPVHKRGDKCSIWMSGQPSLIVFYKRKFMLSNQNVLLSMAKKTKLTC</sequence>
<dbReference type="AlphaFoldDB" id="A0A371HGW9"/>
<proteinExistence type="predicted"/>
<reference evidence="1" key="1">
    <citation type="submission" date="2018-05" db="EMBL/GenBank/DDBJ databases">
        <title>Draft genome of Mucuna pruriens seed.</title>
        <authorList>
            <person name="Nnadi N.E."/>
            <person name="Vos R."/>
            <person name="Hasami M.H."/>
            <person name="Devisetty U.K."/>
            <person name="Aguiy J.C."/>
        </authorList>
    </citation>
    <scope>NUCLEOTIDE SEQUENCE [LARGE SCALE GENOMIC DNA]</scope>
    <source>
        <strain evidence="1">JCA_2017</strain>
    </source>
</reference>
<dbReference type="Proteomes" id="UP000257109">
    <property type="component" value="Unassembled WGS sequence"/>
</dbReference>
<gene>
    <name evidence="1" type="ORF">CR513_14577</name>
</gene>
<dbReference type="OrthoDB" id="1000646at2759"/>
<name>A0A371HGW9_MUCPR</name>
<accession>A0A371HGW9</accession>